<keyword evidence="1" id="KW-0732">Signal</keyword>
<organism evidence="2">
    <name type="scientific">Ixodes scapularis</name>
    <name type="common">Black-legged tick</name>
    <name type="synonym">Deer tick</name>
    <dbReference type="NCBI Taxonomy" id="6945"/>
    <lineage>
        <taxon>Eukaryota</taxon>
        <taxon>Metazoa</taxon>
        <taxon>Ecdysozoa</taxon>
        <taxon>Arthropoda</taxon>
        <taxon>Chelicerata</taxon>
        <taxon>Arachnida</taxon>
        <taxon>Acari</taxon>
        <taxon>Parasitiformes</taxon>
        <taxon>Ixodida</taxon>
        <taxon>Ixodoidea</taxon>
        <taxon>Ixodidae</taxon>
        <taxon>Ixodinae</taxon>
        <taxon>Ixodes</taxon>
    </lineage>
</organism>
<protein>
    <submittedName>
        <fullName evidence="2">Putative salivary secreted protein</fullName>
    </submittedName>
</protein>
<evidence type="ECO:0000256" key="1">
    <source>
        <dbReference type="SAM" id="SignalP"/>
    </source>
</evidence>
<feature type="signal peptide" evidence="1">
    <location>
        <begin position="1"/>
        <end position="19"/>
    </location>
</feature>
<evidence type="ECO:0000313" key="2">
    <source>
        <dbReference type="EMBL" id="AAY66677.1"/>
    </source>
</evidence>
<dbReference type="VEuPathDB" id="VectorBase:ISCP_003212"/>
<reference evidence="2" key="1">
    <citation type="submission" date="2005-05" db="EMBL/GenBank/DDBJ databases">
        <authorList>
            <person name="Tseng H.-P."/>
            <person name="Hseu T.-H."/>
            <person name="Buhler D.R."/>
            <person name="Wang W.-D."/>
            <person name="Tsai H.-L."/>
            <person name="Hu C.-H."/>
        </authorList>
    </citation>
    <scope>NUCLEOTIDE SEQUENCE</scope>
    <source>
        <strain evidence="2">ISJ-ISPL_P9_E5</strain>
        <tissue evidence="2">Salivary glands</tissue>
    </source>
</reference>
<accession>Q4PMT4</accession>
<feature type="chain" id="PRO_5004241932" evidence="1">
    <location>
        <begin position="20"/>
        <end position="91"/>
    </location>
</feature>
<feature type="non-terminal residue" evidence="2">
    <location>
        <position position="91"/>
    </location>
</feature>
<name>Q4PMT4_IXOSC</name>
<sequence length="91" mass="10114">MLLLLPAVVLIIPTFQVEGFYFSFENPDVTCVNIIEEAGGLLCKFQGHNGFLYSSGCDIGCSDNHRLSLPEEVCSKNRENICNEDAKKKTQ</sequence>
<dbReference type="AlphaFoldDB" id="Q4PMT4"/>
<proteinExistence type="evidence at transcript level"/>
<dbReference type="EMBL" id="DQ066040">
    <property type="protein sequence ID" value="AAY66677.1"/>
    <property type="molecule type" value="mRNA"/>
</dbReference>
<reference evidence="2" key="2">
    <citation type="journal article" date="2006" name="Insect Biochem. Mol. Biol.">
        <title>An annotated catalog of salivary gland transcripts from Ixodes scapularis ticks.</title>
        <authorList>
            <person name="Ribeiro J.M."/>
            <person name="Alarcon-Chaidez F."/>
            <person name="Francischetti I.M."/>
            <person name="Mans B.J."/>
            <person name="Mather T.N."/>
            <person name="Valenzuela J.G."/>
            <person name="Wikel S.K."/>
        </authorList>
    </citation>
    <scope>NUCLEOTIDE SEQUENCE</scope>
    <source>
        <strain evidence="2">ISJ-ISPL_P9_E5</strain>
        <tissue evidence="2">Salivary glands</tissue>
    </source>
</reference>